<protein>
    <recommendedName>
        <fullName evidence="2">Phosphoesterase</fullName>
        <ecNumber evidence="2">3.1.4.-</ecNumber>
    </recommendedName>
</protein>
<dbReference type="EMBL" id="MAEI02000001">
    <property type="protein sequence ID" value="MEO1782085.1"/>
    <property type="molecule type" value="Genomic_DNA"/>
</dbReference>
<dbReference type="InterPro" id="IPR029052">
    <property type="entry name" value="Metallo-depent_PP-like"/>
</dbReference>
<sequence>MNAEKILVVSDSHGDRQILVDILEKFQDRVSLLIHCGDSELPAADPLFNVYQVVGGNCDFDSGYHERRILQTNLDRIYVTHGHLSNVRFGLSEIAYEAREQDATIVLFGHTHQIGCEVVQHRLYLNPGSISQPRGPIQKKAFAVIEATKAGWQVQYYGRDFEPIADLHFTFKR</sequence>
<evidence type="ECO:0000259" key="3">
    <source>
        <dbReference type="Pfam" id="PF12850"/>
    </source>
</evidence>
<dbReference type="CDD" id="cd00841">
    <property type="entry name" value="MPP_YfcE"/>
    <property type="match status" value="1"/>
</dbReference>
<gene>
    <name evidence="4" type="ORF">BAU18_001678</name>
</gene>
<dbReference type="Pfam" id="PF12850">
    <property type="entry name" value="Metallophos_2"/>
    <property type="match status" value="1"/>
</dbReference>
<feature type="domain" description="Calcineurin-like phosphoesterase" evidence="3">
    <location>
        <begin position="5"/>
        <end position="147"/>
    </location>
</feature>
<dbReference type="Proteomes" id="UP001429357">
    <property type="component" value="Unassembled WGS sequence"/>
</dbReference>
<accession>A0ABV0F202</accession>
<comment type="similarity">
    <text evidence="1 2">Belongs to the metallophosphoesterase superfamily. YfcE family.</text>
</comment>
<dbReference type="PANTHER" id="PTHR11124">
    <property type="entry name" value="VACUOLAR SORTING PROTEIN VPS29"/>
    <property type="match status" value="1"/>
</dbReference>
<evidence type="ECO:0000256" key="1">
    <source>
        <dbReference type="ARBA" id="ARBA00008950"/>
    </source>
</evidence>
<dbReference type="RefSeq" id="WP_161870458.1">
    <property type="nucleotide sequence ID" value="NZ_MAEI02000001.1"/>
</dbReference>
<dbReference type="InterPro" id="IPR041802">
    <property type="entry name" value="MPP_YfcE"/>
</dbReference>
<keyword evidence="2" id="KW-0479">Metal-binding</keyword>
<dbReference type="EC" id="3.1.4.-" evidence="2"/>
<dbReference type="InterPro" id="IPR000979">
    <property type="entry name" value="Phosphodiesterase_MJ0936/Vps29"/>
</dbReference>
<reference evidence="5" key="1">
    <citation type="submission" date="2016-06" db="EMBL/GenBank/DDBJ databases">
        <title>Four novel species of enterococci isolated from chicken manure.</title>
        <authorList>
            <person name="Van Tyne D."/>
        </authorList>
    </citation>
    <scope>NUCLEOTIDE SEQUENCE [LARGE SCALE GENOMIC DNA]</scope>
    <source>
        <strain evidence="5">JM9A</strain>
    </source>
</reference>
<evidence type="ECO:0000313" key="4">
    <source>
        <dbReference type="EMBL" id="MEO1782085.1"/>
    </source>
</evidence>
<comment type="caution">
    <text evidence="4">The sequence shown here is derived from an EMBL/GenBank/DDBJ whole genome shotgun (WGS) entry which is preliminary data.</text>
</comment>
<comment type="cofactor">
    <cofactor evidence="2">
        <name>a divalent metal cation</name>
        <dbReference type="ChEBI" id="CHEBI:60240"/>
    </cofactor>
</comment>
<dbReference type="InterPro" id="IPR024654">
    <property type="entry name" value="Calcineurin-like_PHP_lpxH"/>
</dbReference>
<name>A0ABV0F202_9ENTE</name>
<keyword evidence="5" id="KW-1185">Reference proteome</keyword>
<dbReference type="SUPFAM" id="SSF56300">
    <property type="entry name" value="Metallo-dependent phosphatases"/>
    <property type="match status" value="1"/>
</dbReference>
<evidence type="ECO:0000256" key="2">
    <source>
        <dbReference type="RuleBase" id="RU362039"/>
    </source>
</evidence>
<dbReference type="NCBIfam" id="TIGR00040">
    <property type="entry name" value="yfcE"/>
    <property type="match status" value="1"/>
</dbReference>
<dbReference type="Gene3D" id="3.60.21.10">
    <property type="match status" value="1"/>
</dbReference>
<proteinExistence type="inferred from homology"/>
<organism evidence="4 5">
    <name type="scientific">Enterococcus diestrammenae</name>
    <dbReference type="NCBI Taxonomy" id="1155073"/>
    <lineage>
        <taxon>Bacteria</taxon>
        <taxon>Bacillati</taxon>
        <taxon>Bacillota</taxon>
        <taxon>Bacilli</taxon>
        <taxon>Lactobacillales</taxon>
        <taxon>Enterococcaceae</taxon>
        <taxon>Enterococcus</taxon>
    </lineage>
</organism>
<reference evidence="4 5" key="2">
    <citation type="submission" date="2024-02" db="EMBL/GenBank/DDBJ databases">
        <title>The Genome Sequence of Enterococcus diestrammenae JM9A.</title>
        <authorList>
            <person name="Earl A."/>
            <person name="Manson A."/>
            <person name="Gilmore M."/>
            <person name="Sanders J."/>
            <person name="Shea T."/>
            <person name="Howe W."/>
            <person name="Livny J."/>
            <person name="Cuomo C."/>
            <person name="Neafsey D."/>
            <person name="Birren B."/>
        </authorList>
    </citation>
    <scope>NUCLEOTIDE SEQUENCE [LARGE SCALE GENOMIC DNA]</scope>
    <source>
        <strain evidence="4 5">JM9A</strain>
    </source>
</reference>
<evidence type="ECO:0000313" key="5">
    <source>
        <dbReference type="Proteomes" id="UP001429357"/>
    </source>
</evidence>